<accession>A0ABY7AF07</accession>
<name>A0ABY7AF07_9FIRM</name>
<dbReference type="PANTHER" id="PTHR40036">
    <property type="entry name" value="MACROCIN O-METHYLTRANSFERASE"/>
    <property type="match status" value="1"/>
</dbReference>
<dbReference type="SUPFAM" id="SSF53335">
    <property type="entry name" value="S-adenosyl-L-methionine-dependent methyltransferases"/>
    <property type="match status" value="1"/>
</dbReference>
<dbReference type="Proteomes" id="UP001163115">
    <property type="component" value="Chromosome"/>
</dbReference>
<reference evidence="1" key="1">
    <citation type="submission" date="2022-11" db="EMBL/GenBank/DDBJ databases">
        <title>Lacrimispora xylanolytica sy1, complete genome.</title>
        <authorList>
            <person name="Choi S."/>
        </authorList>
    </citation>
    <scope>NUCLEOTIDE SEQUENCE</scope>
    <source>
        <strain evidence="1">Sy1</strain>
    </source>
</reference>
<proteinExistence type="predicted"/>
<evidence type="ECO:0008006" key="3">
    <source>
        <dbReference type="Google" id="ProtNLM"/>
    </source>
</evidence>
<organism evidence="1 2">
    <name type="scientific">Lacrimispora xylanolytica</name>
    <dbReference type="NCBI Taxonomy" id="29375"/>
    <lineage>
        <taxon>Bacteria</taxon>
        <taxon>Bacillati</taxon>
        <taxon>Bacillota</taxon>
        <taxon>Clostridia</taxon>
        <taxon>Lachnospirales</taxon>
        <taxon>Lachnospiraceae</taxon>
        <taxon>Lacrimispora</taxon>
    </lineage>
</organism>
<dbReference type="InterPro" id="IPR029063">
    <property type="entry name" value="SAM-dependent_MTases_sf"/>
</dbReference>
<evidence type="ECO:0000313" key="1">
    <source>
        <dbReference type="EMBL" id="WAJ24096.1"/>
    </source>
</evidence>
<dbReference type="EMBL" id="CP113524">
    <property type="protein sequence ID" value="WAJ24096.1"/>
    <property type="molecule type" value="Genomic_DNA"/>
</dbReference>
<evidence type="ECO:0000313" key="2">
    <source>
        <dbReference type="Proteomes" id="UP001163115"/>
    </source>
</evidence>
<gene>
    <name evidence="1" type="ORF">OW255_00795</name>
</gene>
<dbReference type="Pfam" id="PF05711">
    <property type="entry name" value="TylF"/>
    <property type="match status" value="1"/>
</dbReference>
<dbReference type="Gene3D" id="3.40.50.150">
    <property type="entry name" value="Vaccinia Virus protein VP39"/>
    <property type="match status" value="1"/>
</dbReference>
<dbReference type="InterPro" id="IPR008884">
    <property type="entry name" value="TylF_MeTrfase"/>
</dbReference>
<protein>
    <recommendedName>
        <fullName evidence="3">Macrocin-O-methyltransferase TylF</fullName>
    </recommendedName>
</protein>
<sequence>MNKKIILWGCGERAKRYIEYGYFKNCDIVAIVDTYHKGEIFEGFGVHGVENVKELTDQSDFLIIASSYFSEIYNTCIEMDLPRNKVIFTDVIHEKLFEKDLEIVKELSLQLYEDMLLNQYKLIKLNERDYFDSNRLVGIGKYSKIEYMNDYFRYRTFEYIADEILESGLIGEVAELGVFRGTFSCLINEKFKESKLFLFDTFEGFDKREGEQEIALNRCNKIFLDYHTETSEELLLSQLPFSNNCVICKGLFPDSITEESINTTYKFVSIDVDFENSIFAGIEFFYPRLVEGGVIFLHDYNTASLHGVKKAVKRYEEVNKLLLKKIPLADRAGTLVIIK</sequence>
<dbReference type="RefSeq" id="WP_268115318.1">
    <property type="nucleotide sequence ID" value="NZ_CP113524.1"/>
</dbReference>
<keyword evidence="2" id="KW-1185">Reference proteome</keyword>
<dbReference type="PANTHER" id="PTHR40036:SF1">
    <property type="entry name" value="MACROCIN O-METHYLTRANSFERASE"/>
    <property type="match status" value="1"/>
</dbReference>
<dbReference type="Gene3D" id="3.40.50.720">
    <property type="entry name" value="NAD(P)-binding Rossmann-like Domain"/>
    <property type="match status" value="1"/>
</dbReference>